<feature type="transmembrane region" description="Helical" evidence="3">
    <location>
        <begin position="707"/>
        <end position="727"/>
    </location>
</feature>
<keyword evidence="1" id="KW-0175">Coiled coil</keyword>
<evidence type="ECO:0000256" key="3">
    <source>
        <dbReference type="SAM" id="Phobius"/>
    </source>
</evidence>
<gene>
    <name evidence="4" type="ORF">OSTLU_92454</name>
</gene>
<organism evidence="4 5">
    <name type="scientific">Ostreococcus lucimarinus (strain CCE9901)</name>
    <dbReference type="NCBI Taxonomy" id="436017"/>
    <lineage>
        <taxon>Eukaryota</taxon>
        <taxon>Viridiplantae</taxon>
        <taxon>Chlorophyta</taxon>
        <taxon>Mamiellophyceae</taxon>
        <taxon>Mamiellales</taxon>
        <taxon>Bathycoccaceae</taxon>
        <taxon>Ostreococcus</taxon>
    </lineage>
</organism>
<dbReference type="KEGG" id="olu:OSTLU_92454"/>
<feature type="coiled-coil region" evidence="1">
    <location>
        <begin position="599"/>
        <end position="626"/>
    </location>
</feature>
<dbReference type="eggNOG" id="ENOG502REVD">
    <property type="taxonomic scope" value="Eukaryota"/>
</dbReference>
<dbReference type="Gramene" id="ABO95271">
    <property type="protein sequence ID" value="ABO95271"/>
    <property type="gene ID" value="OSTLU_92454"/>
</dbReference>
<name>A4RUL1_OSTLU</name>
<feature type="region of interest" description="Disordered" evidence="2">
    <location>
        <begin position="1"/>
        <end position="36"/>
    </location>
</feature>
<dbReference type="GeneID" id="5000556"/>
<dbReference type="Proteomes" id="UP000001568">
    <property type="component" value="Chromosome 3"/>
</dbReference>
<sequence>MGREPRGNGAREGAREDDGEDGRGGGGWETMGSGYEDKPLVDARAETARLTPRVRREFHDDYWTVSHLKLLYLVSKYSHRAQSAYEKEVWVRKLPLLVLIYEGIVQKVFEYDYAPESTVVKNTRLYLNVSQEGVDDLDDLIEGELIRGLRLSSAEHQSVLAFQITAAGLALVSKRMSEEDRQLVDELCVADGKLLQVVWEDETFYLRNETISFESTITDVEDVSYVVSPYLPLALRRVGGPVTSSNSHRASESAAKDSTIRDDLDEVMTVSNVTILVGEWIPFGVNQIVKLNMKLGSNDRCQGGFFTPTVDTDSTNATCEIPAGLTNVSILDHDMTTFTNIEAQVHFPEDDGIVQVEHFGIHLRKDGTIVHGLMIESVMDRILDNISLDNLARLLVDVHMDSSTILDSLLSDHQRDLLQTVFLGNAERRDKINIIIAERIAPQQAADMYMDKDAFENELRQVLGDTHEAYDLSDRDVVITGSHGILLTGPNAKAQEPVMLMYLSIMSRDVFVHNVFNRIFMTDDILKLVRQMIKNHEEDPNSVANIRHTLAETSRDIILLEEILVYLKESIEQDESIHTIPDTESGRRLYEILGLKVMLADLTVRVADMRKILEAARKEIDGLRIMVDTVAESQALRVHEDIRGSSGEMLVQIKSNSKQGTSLYTMQFIFAGMLAFELLDRLTGEWSVVHTEWARSYIVDPFMNKPLVWFILSMCTWVGVAFGVYYLTRAIDDKSAGAISYRIKVNKPMNLDALDEYLAFKAIIGEDGVANGDTTIQRVRWQEEDITRWEGYLPIIELVYDVKHGFLLDVHLTITRRASVPAKLRPETLKIRFFTELQEAAVLTPEDAATIIDNTRRMRAKVDKQAIGLPIDQAVSLKVKVPNERYYREIPFGRQTYLELREEIALKFRVKPVQVLQIFKVPDTLIADDDDVARIAPDSILEVLLKAS</sequence>
<dbReference type="OrthoDB" id="494993at2759"/>
<keyword evidence="3" id="KW-0812">Transmembrane</keyword>
<protein>
    <submittedName>
        <fullName evidence="4">Uncharacterized protein</fullName>
    </submittedName>
</protein>
<proteinExistence type="predicted"/>
<dbReference type="OMA" id="FYGMQVE"/>
<dbReference type="RefSeq" id="XP_001416978.1">
    <property type="nucleotide sequence ID" value="XM_001416941.1"/>
</dbReference>
<reference evidence="4 5" key="1">
    <citation type="journal article" date="2007" name="Proc. Natl. Acad. Sci. U.S.A.">
        <title>The tiny eukaryote Ostreococcus provides genomic insights into the paradox of plankton speciation.</title>
        <authorList>
            <person name="Palenik B."/>
            <person name="Grimwood J."/>
            <person name="Aerts A."/>
            <person name="Rouze P."/>
            <person name="Salamov A."/>
            <person name="Putnam N."/>
            <person name="Dupont C."/>
            <person name="Jorgensen R."/>
            <person name="Derelle E."/>
            <person name="Rombauts S."/>
            <person name="Zhou K."/>
            <person name="Otillar R."/>
            <person name="Merchant S.S."/>
            <person name="Podell S."/>
            <person name="Gaasterland T."/>
            <person name="Napoli C."/>
            <person name="Gendler K."/>
            <person name="Manuell A."/>
            <person name="Tai V."/>
            <person name="Vallon O."/>
            <person name="Piganeau G."/>
            <person name="Jancek S."/>
            <person name="Heijde M."/>
            <person name="Jabbari K."/>
            <person name="Bowler C."/>
            <person name="Lohr M."/>
            <person name="Robbens S."/>
            <person name="Werner G."/>
            <person name="Dubchak I."/>
            <person name="Pazour G.J."/>
            <person name="Ren Q."/>
            <person name="Paulsen I."/>
            <person name="Delwiche C."/>
            <person name="Schmutz J."/>
            <person name="Rokhsar D."/>
            <person name="Van de Peer Y."/>
            <person name="Moreau H."/>
            <person name="Grigoriev I.V."/>
        </authorList>
    </citation>
    <scope>NUCLEOTIDE SEQUENCE [LARGE SCALE GENOMIC DNA]</scope>
    <source>
        <strain evidence="4 5">CCE9901</strain>
    </source>
</reference>
<evidence type="ECO:0000256" key="2">
    <source>
        <dbReference type="SAM" id="MobiDB-lite"/>
    </source>
</evidence>
<keyword evidence="3" id="KW-0472">Membrane</keyword>
<keyword evidence="3" id="KW-1133">Transmembrane helix</keyword>
<evidence type="ECO:0000256" key="1">
    <source>
        <dbReference type="SAM" id="Coils"/>
    </source>
</evidence>
<evidence type="ECO:0000313" key="4">
    <source>
        <dbReference type="EMBL" id="ABO95271.1"/>
    </source>
</evidence>
<dbReference type="STRING" id="436017.A4RUL1"/>
<dbReference type="EMBL" id="CP000583">
    <property type="protein sequence ID" value="ABO95271.1"/>
    <property type="molecule type" value="Genomic_DNA"/>
</dbReference>
<dbReference type="AlphaFoldDB" id="A4RUL1"/>
<evidence type="ECO:0000313" key="5">
    <source>
        <dbReference type="Proteomes" id="UP000001568"/>
    </source>
</evidence>
<dbReference type="HOGENOM" id="CLU_003859_0_1_1"/>
<keyword evidence="5" id="KW-1185">Reference proteome</keyword>
<accession>A4RUL1</accession>